<dbReference type="PROSITE" id="PS50208">
    <property type="entry name" value="CASPASE_P20"/>
    <property type="match status" value="1"/>
</dbReference>
<dbReference type="InterPro" id="IPR001315">
    <property type="entry name" value="CARD"/>
</dbReference>
<dbReference type="GO" id="GO:0042981">
    <property type="term" value="P:regulation of apoptotic process"/>
    <property type="evidence" value="ECO:0007669"/>
    <property type="project" value="InterPro"/>
</dbReference>
<dbReference type="Proteomes" id="UP001187415">
    <property type="component" value="Unassembled WGS sequence"/>
</dbReference>
<dbReference type="PRINTS" id="PR00376">
    <property type="entry name" value="IL1BCENZYME"/>
</dbReference>
<feature type="domain" description="Caspase family p20" evidence="5">
    <location>
        <begin position="203"/>
        <end position="348"/>
    </location>
</feature>
<dbReference type="GO" id="GO:0051604">
    <property type="term" value="P:protein maturation"/>
    <property type="evidence" value="ECO:0007669"/>
    <property type="project" value="UniProtKB-ARBA"/>
</dbReference>
<evidence type="ECO:0008006" key="9">
    <source>
        <dbReference type="Google" id="ProtNLM"/>
    </source>
</evidence>
<dbReference type="SUPFAM" id="SSF52129">
    <property type="entry name" value="Caspase-like"/>
    <property type="match status" value="1"/>
</dbReference>
<dbReference type="PANTHER" id="PTHR48169">
    <property type="entry name" value="DED DOMAIN-CONTAINING PROTEIN"/>
    <property type="match status" value="1"/>
</dbReference>
<feature type="domain" description="Caspase family p10" evidence="4">
    <location>
        <begin position="366"/>
        <end position="457"/>
    </location>
</feature>
<dbReference type="PROSITE" id="PS01122">
    <property type="entry name" value="CASPASE_CYS"/>
    <property type="match status" value="1"/>
</dbReference>
<dbReference type="GO" id="GO:0006915">
    <property type="term" value="P:apoptotic process"/>
    <property type="evidence" value="ECO:0007669"/>
    <property type="project" value="UniProtKB-KW"/>
</dbReference>
<dbReference type="InterPro" id="IPR001309">
    <property type="entry name" value="Pept_C14_p20"/>
</dbReference>
<comment type="similarity">
    <text evidence="1 3">Belongs to the peptidase C14A family.</text>
</comment>
<dbReference type="Gene3D" id="3.30.70.1470">
    <property type="entry name" value="Caspase-like"/>
    <property type="match status" value="1"/>
</dbReference>
<dbReference type="AlphaFoldDB" id="A0AA88LPJ9"/>
<dbReference type="CDD" id="cd00032">
    <property type="entry name" value="CASc"/>
    <property type="match status" value="1"/>
</dbReference>
<keyword evidence="2" id="KW-0053">Apoptosis</keyword>
<dbReference type="GO" id="GO:0006508">
    <property type="term" value="P:proteolysis"/>
    <property type="evidence" value="ECO:0007669"/>
    <property type="project" value="InterPro"/>
</dbReference>
<reference evidence="7" key="1">
    <citation type="submission" date="2023-07" db="EMBL/GenBank/DDBJ databases">
        <title>Chromosome-level Genome Assembly of Striped Snakehead (Channa striata).</title>
        <authorList>
            <person name="Liu H."/>
        </authorList>
    </citation>
    <scope>NUCLEOTIDE SEQUENCE</scope>
    <source>
        <strain evidence="7">Gz</strain>
        <tissue evidence="7">Muscle</tissue>
    </source>
</reference>
<dbReference type="PROSITE" id="PS50209">
    <property type="entry name" value="CARD"/>
    <property type="match status" value="1"/>
</dbReference>
<dbReference type="SMART" id="SM00115">
    <property type="entry name" value="CASc"/>
    <property type="match status" value="1"/>
</dbReference>
<dbReference type="PROSITE" id="PS50207">
    <property type="entry name" value="CASPASE_P10"/>
    <property type="match status" value="1"/>
</dbReference>
<dbReference type="InterPro" id="IPR029030">
    <property type="entry name" value="Caspase-like_dom_sf"/>
</dbReference>
<proteinExistence type="inferred from homology"/>
<dbReference type="InterPro" id="IPR011029">
    <property type="entry name" value="DEATH-like_dom_sf"/>
</dbReference>
<dbReference type="InterPro" id="IPR002138">
    <property type="entry name" value="Pept_C14_p10"/>
</dbReference>
<dbReference type="SUPFAM" id="SSF47986">
    <property type="entry name" value="DEATH domain"/>
    <property type="match status" value="1"/>
</dbReference>
<accession>A0AA88LPJ9</accession>
<evidence type="ECO:0000259" key="4">
    <source>
        <dbReference type="PROSITE" id="PS50207"/>
    </source>
</evidence>
<dbReference type="Pfam" id="PF00656">
    <property type="entry name" value="Peptidase_C14"/>
    <property type="match status" value="2"/>
</dbReference>
<dbReference type="Gene3D" id="3.40.50.1460">
    <property type="match status" value="1"/>
</dbReference>
<dbReference type="InterPro" id="IPR033139">
    <property type="entry name" value="Caspase_cys_AS"/>
</dbReference>
<evidence type="ECO:0000313" key="7">
    <source>
        <dbReference type="EMBL" id="KAK2822014.1"/>
    </source>
</evidence>
<dbReference type="Gene3D" id="1.10.533.10">
    <property type="entry name" value="Death Domain, Fas"/>
    <property type="match status" value="1"/>
</dbReference>
<evidence type="ECO:0000256" key="1">
    <source>
        <dbReference type="ARBA" id="ARBA00010134"/>
    </source>
</evidence>
<evidence type="ECO:0000259" key="6">
    <source>
        <dbReference type="PROSITE" id="PS50209"/>
    </source>
</evidence>
<comment type="caution">
    <text evidence="7">The sequence shown here is derived from an EMBL/GenBank/DDBJ whole genome shotgun (WGS) entry which is preliminary data.</text>
</comment>
<evidence type="ECO:0000256" key="3">
    <source>
        <dbReference type="RuleBase" id="RU003971"/>
    </source>
</evidence>
<gene>
    <name evidence="7" type="ORF">Q5P01_022079</name>
</gene>
<evidence type="ECO:0000256" key="2">
    <source>
        <dbReference type="ARBA" id="ARBA00022703"/>
    </source>
</evidence>
<evidence type="ECO:0000259" key="5">
    <source>
        <dbReference type="PROSITE" id="PS50208"/>
    </source>
</evidence>
<name>A0AA88LPJ9_CHASR</name>
<keyword evidence="8" id="KW-1185">Reference proteome</keyword>
<dbReference type="EMBL" id="JAUPFM010000018">
    <property type="protein sequence ID" value="KAK2822014.1"/>
    <property type="molecule type" value="Genomic_DNA"/>
</dbReference>
<sequence>MVYLYMSFQLDESLFPEAVEQRRRREGVSRKFKPTTNSTRNLVVGKNRKHGRTDGPELHHGAFQLGFTTMARDIVRTKKTEILDILCGDYTLILNKVEEKKLITRREYNNLKSINREDVYGHVVQLVDKIMNKGEETCTQFLRILQTDEEIKSTFPELENIQLNQNHLLSEPVQASSKDISDTSSLECNRQKQDEQYQLNSQPVGLCVIINNENFENGNVRLGTDKDTQSLSEVFSWLGFRVLMCKDQTKDQMDRALNCFASLSGDLSQLQELNVKEWSHAGFAELQQPLKHGDAFICCILSHGIKGAVLGTDRQPLCIKQITTTFKATAQSALTGKPKVFLIQACQGRCKQHGVMLKDVEADDSPPLSIPEEADVLVALSTVEDYASFRNITDGSWFIQSVCQQLHEGCQRGEDITTILHRVNSDVSRKEGSSQVGAIKQMPEVRFTLRKKLVLSSPSN</sequence>
<organism evidence="7 8">
    <name type="scientific">Channa striata</name>
    <name type="common">Snakehead murrel</name>
    <name type="synonym">Ophicephalus striatus</name>
    <dbReference type="NCBI Taxonomy" id="64152"/>
    <lineage>
        <taxon>Eukaryota</taxon>
        <taxon>Metazoa</taxon>
        <taxon>Chordata</taxon>
        <taxon>Craniata</taxon>
        <taxon>Vertebrata</taxon>
        <taxon>Euteleostomi</taxon>
        <taxon>Actinopterygii</taxon>
        <taxon>Neopterygii</taxon>
        <taxon>Teleostei</taxon>
        <taxon>Neoteleostei</taxon>
        <taxon>Acanthomorphata</taxon>
        <taxon>Anabantaria</taxon>
        <taxon>Anabantiformes</taxon>
        <taxon>Channoidei</taxon>
        <taxon>Channidae</taxon>
        <taxon>Channa</taxon>
    </lineage>
</organism>
<dbReference type="GO" id="GO:0005737">
    <property type="term" value="C:cytoplasm"/>
    <property type="evidence" value="ECO:0007669"/>
    <property type="project" value="UniProtKB-ARBA"/>
</dbReference>
<evidence type="ECO:0000313" key="8">
    <source>
        <dbReference type="Proteomes" id="UP001187415"/>
    </source>
</evidence>
<feature type="domain" description="CARD" evidence="6">
    <location>
        <begin position="67"/>
        <end position="146"/>
    </location>
</feature>
<protein>
    <recommendedName>
        <fullName evidence="9">Caspase-8</fullName>
    </recommendedName>
</protein>
<dbReference type="InterPro" id="IPR011600">
    <property type="entry name" value="Pept_C14_caspase"/>
</dbReference>
<dbReference type="GO" id="GO:0004197">
    <property type="term" value="F:cysteine-type endopeptidase activity"/>
    <property type="evidence" value="ECO:0007669"/>
    <property type="project" value="InterPro"/>
</dbReference>
<dbReference type="PANTHER" id="PTHR48169:SF7">
    <property type="entry name" value="CASPASE 10"/>
    <property type="match status" value="1"/>
</dbReference>
<dbReference type="InterPro" id="IPR015917">
    <property type="entry name" value="Pept_C14A"/>
</dbReference>